<dbReference type="EnsemblMetazoa" id="CJA40584.1">
    <property type="protein sequence ID" value="CJA40584.1"/>
    <property type="gene ID" value="WBGene00216432"/>
</dbReference>
<reference evidence="2" key="1">
    <citation type="submission" date="2010-08" db="EMBL/GenBank/DDBJ databases">
        <authorList>
            <consortium name="Caenorhabditis japonica Sequencing Consortium"/>
            <person name="Wilson R.K."/>
        </authorList>
    </citation>
    <scope>NUCLEOTIDE SEQUENCE [LARGE SCALE GENOMIC DNA]</scope>
    <source>
        <strain evidence="2">DF5081</strain>
    </source>
</reference>
<dbReference type="Proteomes" id="UP000005237">
    <property type="component" value="Unassembled WGS sequence"/>
</dbReference>
<proteinExistence type="predicted"/>
<sequence>MTQNTKCQVRFGHVYVYDMSTTCLGHVYEAEPNRIGYQKNEQKSVWRLHLVKIAFHLRDRLEALEERYFILAPS</sequence>
<name>A0A8R1IRJ1_CAEJA</name>
<keyword evidence="2" id="KW-1185">Reference proteome</keyword>
<protein>
    <submittedName>
        <fullName evidence="1">Uncharacterized protein</fullName>
    </submittedName>
</protein>
<organism evidence="1 2">
    <name type="scientific">Caenorhabditis japonica</name>
    <dbReference type="NCBI Taxonomy" id="281687"/>
    <lineage>
        <taxon>Eukaryota</taxon>
        <taxon>Metazoa</taxon>
        <taxon>Ecdysozoa</taxon>
        <taxon>Nematoda</taxon>
        <taxon>Chromadorea</taxon>
        <taxon>Rhabditida</taxon>
        <taxon>Rhabditina</taxon>
        <taxon>Rhabditomorpha</taxon>
        <taxon>Rhabditoidea</taxon>
        <taxon>Rhabditidae</taxon>
        <taxon>Peloderinae</taxon>
        <taxon>Caenorhabditis</taxon>
    </lineage>
</organism>
<evidence type="ECO:0000313" key="2">
    <source>
        <dbReference type="Proteomes" id="UP000005237"/>
    </source>
</evidence>
<reference evidence="1" key="2">
    <citation type="submission" date="2022-06" db="UniProtKB">
        <authorList>
            <consortium name="EnsemblMetazoa"/>
        </authorList>
    </citation>
    <scope>IDENTIFICATION</scope>
    <source>
        <strain evidence="1">DF5081</strain>
    </source>
</reference>
<evidence type="ECO:0000313" key="1">
    <source>
        <dbReference type="EnsemblMetazoa" id="CJA40584.1"/>
    </source>
</evidence>
<accession>A0A8R1IRJ1</accession>
<dbReference type="AlphaFoldDB" id="A0A8R1IRJ1"/>